<dbReference type="Proteomes" id="UP000765509">
    <property type="component" value="Unassembled WGS sequence"/>
</dbReference>
<reference evidence="1" key="1">
    <citation type="submission" date="2021-03" db="EMBL/GenBank/DDBJ databases">
        <title>Draft genome sequence of rust myrtle Austropuccinia psidii MF-1, a brazilian biotype.</title>
        <authorList>
            <person name="Quecine M.C."/>
            <person name="Pachon D.M.R."/>
            <person name="Bonatelli M.L."/>
            <person name="Correr F.H."/>
            <person name="Franceschini L.M."/>
            <person name="Leite T.F."/>
            <person name="Margarido G.R.A."/>
            <person name="Almeida C.A."/>
            <person name="Ferrarezi J.A."/>
            <person name="Labate C.A."/>
        </authorList>
    </citation>
    <scope>NUCLEOTIDE SEQUENCE</scope>
    <source>
        <strain evidence="1">MF-1</strain>
    </source>
</reference>
<proteinExistence type="predicted"/>
<name>A0A9Q3HDP6_9BASI</name>
<protein>
    <submittedName>
        <fullName evidence="1">Uncharacterized protein</fullName>
    </submittedName>
</protein>
<dbReference type="AlphaFoldDB" id="A0A9Q3HDP6"/>
<accession>A0A9Q3HDP6</accession>
<evidence type="ECO:0000313" key="1">
    <source>
        <dbReference type="EMBL" id="MBW0498265.1"/>
    </source>
</evidence>
<evidence type="ECO:0000313" key="2">
    <source>
        <dbReference type="Proteomes" id="UP000765509"/>
    </source>
</evidence>
<sequence>MGQDMTDIMPEPEPKVLSSPNDKVIFLSHIEEFGEILTYNSNITQESWKRGIDNINSIYKNQWDNLPTNDSETFLPIVIKVISSQELKMLAWLEELEISGLDFFKPTETEAFFNNKIWNLKLMKESAKTPDNLPKSEHSFFKMAQSLFYPSNLIKNFWKNVMFESISLVSYDVISLKPYVAPTSNSTDPLGLEWAGNEYIASVTTTHQG</sequence>
<comment type="caution">
    <text evidence="1">The sequence shown here is derived from an EMBL/GenBank/DDBJ whole genome shotgun (WGS) entry which is preliminary data.</text>
</comment>
<organism evidence="1 2">
    <name type="scientific">Austropuccinia psidii MF-1</name>
    <dbReference type="NCBI Taxonomy" id="1389203"/>
    <lineage>
        <taxon>Eukaryota</taxon>
        <taxon>Fungi</taxon>
        <taxon>Dikarya</taxon>
        <taxon>Basidiomycota</taxon>
        <taxon>Pucciniomycotina</taxon>
        <taxon>Pucciniomycetes</taxon>
        <taxon>Pucciniales</taxon>
        <taxon>Sphaerophragmiaceae</taxon>
        <taxon>Austropuccinia</taxon>
    </lineage>
</organism>
<gene>
    <name evidence="1" type="ORF">O181_037980</name>
</gene>
<dbReference type="EMBL" id="AVOT02014646">
    <property type="protein sequence ID" value="MBW0498265.1"/>
    <property type="molecule type" value="Genomic_DNA"/>
</dbReference>
<keyword evidence="2" id="KW-1185">Reference proteome</keyword>